<reference evidence="1 2" key="1">
    <citation type="journal article" date="2013" name="Genome Announc.">
        <title>Genome Sequence of the Sulfate-Reducing Bacterium Desulfotomaculum hydrothermale Lam5(T).</title>
        <authorList>
            <person name="Amin O."/>
            <person name="Fardeau M.L."/>
            <person name="Valette O."/>
            <person name="Hirschler-Rea A."/>
            <person name="Barbe V."/>
            <person name="Medigue C."/>
            <person name="Vacherie B."/>
            <person name="Ollivier B."/>
            <person name="Bertin P.N."/>
            <person name="Dolla A."/>
        </authorList>
    </citation>
    <scope>NUCLEOTIDE SEQUENCE [LARGE SCALE GENOMIC DNA]</scope>
    <source>
        <strain evidence="2">Lam5 / DSM 18033</strain>
    </source>
</reference>
<proteinExistence type="predicted"/>
<sequence length="47" mass="5371">MRKRIRGSLKHVGSMRETVGYQAIWETGRAGEMKKRQRLSGINQPAT</sequence>
<gene>
    <name evidence="1" type="ORF">DESHY_10172</name>
</gene>
<dbReference type="Proteomes" id="UP000009315">
    <property type="component" value="Unassembled WGS sequence"/>
</dbReference>
<evidence type="ECO:0000313" key="2">
    <source>
        <dbReference type="Proteomes" id="UP000009315"/>
    </source>
</evidence>
<dbReference type="AlphaFoldDB" id="K8DWX7"/>
<dbReference type="RefSeq" id="WP_008409711.1">
    <property type="nucleotide sequence ID" value="NZ_CAOS01000001.1"/>
</dbReference>
<keyword evidence="2" id="KW-1185">Reference proteome</keyword>
<protein>
    <submittedName>
        <fullName evidence="1">Uncharacterized protein</fullName>
    </submittedName>
</protein>
<accession>K8DWX7</accession>
<evidence type="ECO:0000313" key="1">
    <source>
        <dbReference type="EMBL" id="CCO07012.1"/>
    </source>
</evidence>
<name>K8DWX7_9FIRM</name>
<organism evidence="1 2">
    <name type="scientific">Desulforamulus hydrothermalis Lam5 = DSM 18033</name>
    <dbReference type="NCBI Taxonomy" id="1121428"/>
    <lineage>
        <taxon>Bacteria</taxon>
        <taxon>Bacillati</taxon>
        <taxon>Bacillota</taxon>
        <taxon>Clostridia</taxon>
        <taxon>Eubacteriales</taxon>
        <taxon>Peptococcaceae</taxon>
        <taxon>Desulforamulus</taxon>
    </lineage>
</organism>
<comment type="caution">
    <text evidence="1">The sequence shown here is derived from an EMBL/GenBank/DDBJ whole genome shotgun (WGS) entry which is preliminary data.</text>
</comment>
<dbReference type="EMBL" id="CAOS01000001">
    <property type="protein sequence ID" value="CCO07012.1"/>
    <property type="molecule type" value="Genomic_DNA"/>
</dbReference>